<dbReference type="AlphaFoldDB" id="A0A8S1FF40"/>
<name>A0A8S1FF40_9PELO</name>
<organism evidence="1 2">
    <name type="scientific">Caenorhabditis bovis</name>
    <dbReference type="NCBI Taxonomy" id="2654633"/>
    <lineage>
        <taxon>Eukaryota</taxon>
        <taxon>Metazoa</taxon>
        <taxon>Ecdysozoa</taxon>
        <taxon>Nematoda</taxon>
        <taxon>Chromadorea</taxon>
        <taxon>Rhabditida</taxon>
        <taxon>Rhabditina</taxon>
        <taxon>Rhabditomorpha</taxon>
        <taxon>Rhabditoidea</taxon>
        <taxon>Rhabditidae</taxon>
        <taxon>Peloderinae</taxon>
        <taxon>Caenorhabditis</taxon>
    </lineage>
</organism>
<gene>
    <name evidence="1" type="ORF">CBOVIS_LOCUS12916</name>
</gene>
<sequence length="71" mass="8473">MKILKVEDEARIEHNMKIGNDLYLQYQAISIVKLIEELEVFKERCVELDKHDHDTPINILHCISRKLRLMV</sequence>
<accession>A0A8S1FF40</accession>
<keyword evidence="2" id="KW-1185">Reference proteome</keyword>
<evidence type="ECO:0000313" key="1">
    <source>
        <dbReference type="EMBL" id="CAB3411533.1"/>
    </source>
</evidence>
<dbReference type="EMBL" id="CADEPM010000014">
    <property type="protein sequence ID" value="CAB3411533.1"/>
    <property type="molecule type" value="Genomic_DNA"/>
</dbReference>
<proteinExistence type="predicted"/>
<evidence type="ECO:0000313" key="2">
    <source>
        <dbReference type="Proteomes" id="UP000494206"/>
    </source>
</evidence>
<reference evidence="1 2" key="1">
    <citation type="submission" date="2020-04" db="EMBL/GenBank/DDBJ databases">
        <authorList>
            <person name="Laetsch R D."/>
            <person name="Stevens L."/>
            <person name="Kumar S."/>
            <person name="Blaxter L. M."/>
        </authorList>
    </citation>
    <scope>NUCLEOTIDE SEQUENCE [LARGE SCALE GENOMIC DNA]</scope>
</reference>
<comment type="caution">
    <text evidence="1">The sequence shown here is derived from an EMBL/GenBank/DDBJ whole genome shotgun (WGS) entry which is preliminary data.</text>
</comment>
<protein>
    <submittedName>
        <fullName evidence="1">Uncharacterized protein</fullName>
    </submittedName>
</protein>
<dbReference type="Proteomes" id="UP000494206">
    <property type="component" value="Unassembled WGS sequence"/>
</dbReference>